<keyword evidence="3" id="KW-1185">Reference proteome</keyword>
<proteinExistence type="predicted"/>
<protein>
    <submittedName>
        <fullName evidence="2">Uncharacterized protein</fullName>
    </submittedName>
</protein>
<dbReference type="AlphaFoldDB" id="A0A9X1NTU0"/>
<reference evidence="2" key="1">
    <citation type="submission" date="2021-12" db="EMBL/GenBank/DDBJ databases">
        <authorList>
            <person name="Li Y."/>
        </authorList>
    </citation>
    <scope>NUCLEOTIDE SEQUENCE</scope>
    <source>
        <strain evidence="2">DKSPLA3</strain>
    </source>
</reference>
<keyword evidence="1" id="KW-1133">Transmembrane helix</keyword>
<name>A0A9X1NTU0_9HYPH</name>
<comment type="caution">
    <text evidence="2">The sequence shown here is derived from an EMBL/GenBank/DDBJ whole genome shotgun (WGS) entry which is preliminary data.</text>
</comment>
<dbReference type="Proteomes" id="UP001139089">
    <property type="component" value="Unassembled WGS sequence"/>
</dbReference>
<evidence type="ECO:0000313" key="2">
    <source>
        <dbReference type="EMBL" id="MCD7109221.1"/>
    </source>
</evidence>
<keyword evidence="1" id="KW-0812">Transmembrane</keyword>
<evidence type="ECO:0000313" key="3">
    <source>
        <dbReference type="Proteomes" id="UP001139089"/>
    </source>
</evidence>
<gene>
    <name evidence="2" type="ORF">LRX75_09200</name>
</gene>
<dbReference type="RefSeq" id="WP_113150936.1">
    <property type="nucleotide sequence ID" value="NZ_JAJOZR010000005.1"/>
</dbReference>
<evidence type="ECO:0000256" key="1">
    <source>
        <dbReference type="SAM" id="Phobius"/>
    </source>
</evidence>
<dbReference type="EMBL" id="JAJOZR010000005">
    <property type="protein sequence ID" value="MCD7109221.1"/>
    <property type="molecule type" value="Genomic_DNA"/>
</dbReference>
<sequence length="68" mass="7179">MVDFAKCDSGSLVLEDMMRTSKQVLHGPHARYSNAVSTAALPSLHAVLRTLTLVAAFAFIGACVFGAI</sequence>
<keyword evidence="1" id="KW-0472">Membrane</keyword>
<organism evidence="2 3">
    <name type="scientific">Rhizobium quercicola</name>
    <dbReference type="NCBI Taxonomy" id="2901226"/>
    <lineage>
        <taxon>Bacteria</taxon>
        <taxon>Pseudomonadati</taxon>
        <taxon>Pseudomonadota</taxon>
        <taxon>Alphaproteobacteria</taxon>
        <taxon>Hyphomicrobiales</taxon>
        <taxon>Rhizobiaceae</taxon>
        <taxon>Rhizobium/Agrobacterium group</taxon>
        <taxon>Rhizobium</taxon>
    </lineage>
</organism>
<feature type="transmembrane region" description="Helical" evidence="1">
    <location>
        <begin position="46"/>
        <end position="67"/>
    </location>
</feature>
<accession>A0A9X1NTU0</accession>